<organism evidence="1">
    <name type="scientific">marine sediment metagenome</name>
    <dbReference type="NCBI Taxonomy" id="412755"/>
    <lineage>
        <taxon>unclassified sequences</taxon>
        <taxon>metagenomes</taxon>
        <taxon>ecological metagenomes</taxon>
    </lineage>
</organism>
<feature type="non-terminal residue" evidence="1">
    <location>
        <position position="1"/>
    </location>
</feature>
<reference evidence="1" key="1">
    <citation type="journal article" date="2014" name="Front. Microbiol.">
        <title>High frequency of phylogenetically diverse reductive dehalogenase-homologous genes in deep subseafloor sedimentary metagenomes.</title>
        <authorList>
            <person name="Kawai M."/>
            <person name="Futagami T."/>
            <person name="Toyoda A."/>
            <person name="Takaki Y."/>
            <person name="Nishi S."/>
            <person name="Hori S."/>
            <person name="Arai W."/>
            <person name="Tsubouchi T."/>
            <person name="Morono Y."/>
            <person name="Uchiyama I."/>
            <person name="Ito T."/>
            <person name="Fujiyama A."/>
            <person name="Inagaki F."/>
            <person name="Takami H."/>
        </authorList>
    </citation>
    <scope>NUCLEOTIDE SEQUENCE</scope>
    <source>
        <strain evidence="1">Expedition CK06-06</strain>
    </source>
</reference>
<proteinExistence type="predicted"/>
<feature type="non-terminal residue" evidence="1">
    <location>
        <position position="272"/>
    </location>
</feature>
<protein>
    <submittedName>
        <fullName evidence="1">Uncharacterized protein</fullName>
    </submittedName>
</protein>
<comment type="caution">
    <text evidence="1">The sequence shown here is derived from an EMBL/GenBank/DDBJ whole genome shotgun (WGS) entry which is preliminary data.</text>
</comment>
<dbReference type="AlphaFoldDB" id="X1J9T4"/>
<sequence>AIYGGTGQTIYTIGDILYASATNTLAKLAGSAGFLKSTGVAAPSWSAVNLGTADVTSTLPVARGGTGLNATGTANQLLGMNSAASALEYKTLSGTANRLTVTHTAGTATLDIAATYLGQTSITTLGTITTGEWQGTAIGTQWGGTGLTSLTQGYIPFGKGTSAFGSSANLFWDEANSRLGIGTSSPSTLLHVYGTSTLHNVLPQTTNTYTLGSSTYKWANLYAATTTIGDTIVIGTDSISATSTLTISTDNSAHLILSPSGNVGIGTAIPSA</sequence>
<name>X1J9T4_9ZZZZ</name>
<accession>X1J9T4</accession>
<gene>
    <name evidence="1" type="ORF">S03H2_42156</name>
</gene>
<dbReference type="EMBL" id="BARU01026223">
    <property type="protein sequence ID" value="GAH75134.1"/>
    <property type="molecule type" value="Genomic_DNA"/>
</dbReference>
<evidence type="ECO:0000313" key="1">
    <source>
        <dbReference type="EMBL" id="GAH75134.1"/>
    </source>
</evidence>